<accession>A0A6N2L482</accession>
<comment type="subunit">
    <text evidence="9">The magnesium chelatase complex is a heterotrimer consisting of subunits CHLI, CHLD, AND CHLH.</text>
</comment>
<dbReference type="SMART" id="SM00382">
    <property type="entry name" value="AAA"/>
    <property type="match status" value="1"/>
</dbReference>
<comment type="similarity">
    <text evidence="2 9">Belongs to the Mg-chelatase subunits D/I family.</text>
</comment>
<evidence type="ECO:0000256" key="5">
    <source>
        <dbReference type="ARBA" id="ARBA00022741"/>
    </source>
</evidence>
<keyword evidence="3 9" id="KW-0602">Photosynthesis</keyword>
<name>A0A6N2L482_SALVM</name>
<evidence type="ECO:0000256" key="4">
    <source>
        <dbReference type="ARBA" id="ARBA00022598"/>
    </source>
</evidence>
<dbReference type="UniPathway" id="UPA00668"/>
<dbReference type="InterPro" id="IPR002035">
    <property type="entry name" value="VWF_A"/>
</dbReference>
<proteinExistence type="inferred from homology"/>
<feature type="region of interest" description="Disordered" evidence="10">
    <location>
        <begin position="405"/>
        <end position="461"/>
    </location>
</feature>
<dbReference type="GO" id="GO:0016851">
    <property type="term" value="F:magnesium chelatase activity"/>
    <property type="evidence" value="ECO:0007669"/>
    <property type="project" value="UniProtKB-UniRule"/>
</dbReference>
<dbReference type="Gene3D" id="3.40.50.410">
    <property type="entry name" value="von Willebrand factor, type A domain"/>
    <property type="match status" value="1"/>
</dbReference>
<keyword evidence="9" id="KW-0934">Plastid</keyword>
<comment type="activity regulation">
    <text evidence="9">Redox regulation; active in reducing conditions, inactive in oxidizing conditions.</text>
</comment>
<dbReference type="InterPro" id="IPR027417">
    <property type="entry name" value="P-loop_NTPase"/>
</dbReference>
<dbReference type="GO" id="GO:0009507">
    <property type="term" value="C:chloroplast"/>
    <property type="evidence" value="ECO:0007669"/>
    <property type="project" value="UniProtKB-SubCell"/>
</dbReference>
<dbReference type="InterPro" id="IPR041628">
    <property type="entry name" value="ChlI/MoxR_AAA_lid"/>
</dbReference>
<dbReference type="SUPFAM" id="SSF52540">
    <property type="entry name" value="P-loop containing nucleoside triphosphate hydrolases"/>
    <property type="match status" value="1"/>
</dbReference>
<evidence type="ECO:0000313" key="12">
    <source>
        <dbReference type="EMBL" id="VFU35147.1"/>
    </source>
</evidence>
<dbReference type="InterPro" id="IPR011776">
    <property type="entry name" value="Mg_chelatase_ATPase-dsu"/>
</dbReference>
<keyword evidence="7 9" id="KW-0149">Chlorophyll biosynthesis</keyword>
<comment type="function">
    <text evidence="9">Involved in chlorophyll biosynthesis. Catalyzes the insertion of magnesium ion into protoporphyrin IX to yield Mg-protoporphyrin IX.</text>
</comment>
<dbReference type="Gene3D" id="1.10.8.80">
    <property type="entry name" value="Magnesium chelatase subunit I, C-Terminal domain"/>
    <property type="match status" value="1"/>
</dbReference>
<dbReference type="Pfam" id="PF17863">
    <property type="entry name" value="AAA_lid_2"/>
    <property type="match status" value="1"/>
</dbReference>
<evidence type="ECO:0000256" key="2">
    <source>
        <dbReference type="ARBA" id="ARBA00005799"/>
    </source>
</evidence>
<feature type="compositionally biased region" description="Pro residues" evidence="10">
    <location>
        <begin position="418"/>
        <end position="428"/>
    </location>
</feature>
<gene>
    <name evidence="12" type="ORF">SVIM_LOCUS173596</name>
</gene>
<comment type="pathway">
    <text evidence="1 9">Porphyrin-containing compound metabolism; chlorophyll biosynthesis.</text>
</comment>
<evidence type="ECO:0000256" key="6">
    <source>
        <dbReference type="ARBA" id="ARBA00022840"/>
    </source>
</evidence>
<protein>
    <recommendedName>
        <fullName evidence="9">Mg-protoporphyrin IX chelatase</fullName>
        <ecNumber evidence="9">6.6.1.1</ecNumber>
    </recommendedName>
</protein>
<evidence type="ECO:0000256" key="9">
    <source>
        <dbReference type="RuleBase" id="RU362087"/>
    </source>
</evidence>
<dbReference type="Pfam" id="PF01078">
    <property type="entry name" value="Mg_chelatase"/>
    <property type="match status" value="1"/>
</dbReference>
<dbReference type="Gene3D" id="3.40.50.300">
    <property type="entry name" value="P-loop containing nucleotide triphosphate hydrolases"/>
    <property type="match status" value="1"/>
</dbReference>
<dbReference type="EMBL" id="CAADRP010001112">
    <property type="protein sequence ID" value="VFU35147.1"/>
    <property type="molecule type" value="Genomic_DNA"/>
</dbReference>
<dbReference type="InterPro" id="IPR000523">
    <property type="entry name" value="Mg_chelatse_chII-like_cat_dom"/>
</dbReference>
<evidence type="ECO:0000256" key="3">
    <source>
        <dbReference type="ARBA" id="ARBA00022531"/>
    </source>
</evidence>
<dbReference type="InterPro" id="IPR041702">
    <property type="entry name" value="BchD/ChlD_VWA"/>
</dbReference>
<feature type="compositionally biased region" description="Acidic residues" evidence="10">
    <location>
        <begin position="432"/>
        <end position="454"/>
    </location>
</feature>
<comment type="subcellular location">
    <subcellularLocation>
        <location evidence="9">Plastid</location>
        <location evidence="9">Chloroplast</location>
    </subcellularLocation>
</comment>
<dbReference type="GO" id="GO:0015979">
    <property type="term" value="P:photosynthesis"/>
    <property type="evidence" value="ECO:0007669"/>
    <property type="project" value="UniProtKB-UniRule"/>
</dbReference>
<feature type="domain" description="VWFA" evidence="11">
    <location>
        <begin position="567"/>
        <end position="764"/>
    </location>
</feature>
<sequence>MAFTPPSPSSSLSILQSSTPALFSSLKPHSLLFPTPSFSHAFSPKKRHSHTRRFRVVAANVTLQSGNGAVATPNTATEKLDSTYYGRQYFPLAAVVGQDAIKTALLLGAIDREIGGIAISGRRGTAKTVMARGLHEVLPPIDVVMGSIANADPACPDEWEEGLSERVEYDSNGNIKTQVVRSPFVQIPLGVTEDRLIGSVDVEESVKTGTTVFQPGLLAEAHRGVLYVDEINLLDEGISNLLLNVLTEGVNIVEREGISFRHPCKPLLIATYNPEEGAVREHLLDRIAINLSADLPMNFEDRVAAVGIATQFQEHSNEVFEMVGEETEYAKTQIILAREYLKDVTIGREQLKYLVLEALRGGCQGHRAELYAARVAKCLTALEGREKVTVDDLKKAVELVILPRSIINENPPEQQDQQPPPPPPPPPQNQDSGDEQNEEEDQEDDDDGDGDDKENEQQQEQIPEEFIFDAEGGLVDEKLLFFAQQAQRRRGKAGRAKNVIFSEDRGRYIKPMLPKGPVKRLAVDATLRAAAPYQKLRKEKDTQKSRKVYVEKTDMRAKRMARKAGALVIFVVDASGSMALNRMQNAKGAALKLLAESYTSRDQVAIIPFRGDAAEVLLPPSRSISMARKRLERLPCGGGSPLAHGLTTAVRVGLNAEKSGDVGRIMIVAITDGRANISLKRSNDPEAAGPDAPRPSTKELKDEILEVAGKIFKAGMSLLVIDTENKFVSTGFAKEIARVAQGFGFLFILMEDLYRKLYAKYDKLKKKQLSEFDELNKDQEVKFLNYASVAEEMIQYLKDENDRLRNQASDLRIPEAVNGREQEK</sequence>
<evidence type="ECO:0000256" key="7">
    <source>
        <dbReference type="ARBA" id="ARBA00023171"/>
    </source>
</evidence>
<dbReference type="PANTHER" id="PTHR43473">
    <property type="entry name" value="MAGNESIUM-CHELATASE SUBUNIT CHLD, CHLOROPLASTIC"/>
    <property type="match status" value="1"/>
</dbReference>
<dbReference type="Pfam" id="PF13519">
    <property type="entry name" value="VWA_2"/>
    <property type="match status" value="1"/>
</dbReference>
<dbReference type="NCBIfam" id="TIGR02031">
    <property type="entry name" value="BchD-ChlD"/>
    <property type="match status" value="1"/>
</dbReference>
<keyword evidence="6 9" id="KW-0067">ATP-binding</keyword>
<reference evidence="12" key="1">
    <citation type="submission" date="2019-03" db="EMBL/GenBank/DDBJ databases">
        <authorList>
            <person name="Mank J."/>
            <person name="Almeida P."/>
        </authorList>
    </citation>
    <scope>NUCLEOTIDE SEQUENCE</scope>
    <source>
        <strain evidence="12">78183</strain>
    </source>
</reference>
<evidence type="ECO:0000256" key="1">
    <source>
        <dbReference type="ARBA" id="ARBA00005173"/>
    </source>
</evidence>
<dbReference type="GO" id="GO:0005524">
    <property type="term" value="F:ATP binding"/>
    <property type="evidence" value="ECO:0007669"/>
    <property type="project" value="UniProtKB-UniRule"/>
</dbReference>
<evidence type="ECO:0000256" key="8">
    <source>
        <dbReference type="ARBA" id="ARBA00048693"/>
    </source>
</evidence>
<evidence type="ECO:0000259" key="11">
    <source>
        <dbReference type="PROSITE" id="PS50234"/>
    </source>
</evidence>
<organism evidence="12">
    <name type="scientific">Salix viminalis</name>
    <name type="common">Common osier</name>
    <name type="synonym">Basket willow</name>
    <dbReference type="NCBI Taxonomy" id="40686"/>
    <lineage>
        <taxon>Eukaryota</taxon>
        <taxon>Viridiplantae</taxon>
        <taxon>Streptophyta</taxon>
        <taxon>Embryophyta</taxon>
        <taxon>Tracheophyta</taxon>
        <taxon>Spermatophyta</taxon>
        <taxon>Magnoliopsida</taxon>
        <taxon>eudicotyledons</taxon>
        <taxon>Gunneridae</taxon>
        <taxon>Pentapetalae</taxon>
        <taxon>rosids</taxon>
        <taxon>fabids</taxon>
        <taxon>Malpighiales</taxon>
        <taxon>Salicaceae</taxon>
        <taxon>Saliceae</taxon>
        <taxon>Salix</taxon>
    </lineage>
</organism>
<dbReference type="GO" id="GO:0015995">
    <property type="term" value="P:chlorophyll biosynthetic process"/>
    <property type="evidence" value="ECO:0007669"/>
    <property type="project" value="UniProtKB-UniPathway"/>
</dbReference>
<comment type="catalytic activity">
    <reaction evidence="8 9">
        <text>protoporphyrin IX + Mg(2+) + ATP + H2O = Mg-protoporphyrin IX + ADP + phosphate + 3 H(+)</text>
        <dbReference type="Rhea" id="RHEA:13961"/>
        <dbReference type="ChEBI" id="CHEBI:15377"/>
        <dbReference type="ChEBI" id="CHEBI:15378"/>
        <dbReference type="ChEBI" id="CHEBI:18420"/>
        <dbReference type="ChEBI" id="CHEBI:30616"/>
        <dbReference type="ChEBI" id="CHEBI:43474"/>
        <dbReference type="ChEBI" id="CHEBI:57306"/>
        <dbReference type="ChEBI" id="CHEBI:60492"/>
        <dbReference type="ChEBI" id="CHEBI:456216"/>
        <dbReference type="EC" id="6.6.1.1"/>
    </reaction>
</comment>
<dbReference type="InterPro" id="IPR036465">
    <property type="entry name" value="vWFA_dom_sf"/>
</dbReference>
<dbReference type="InterPro" id="IPR003593">
    <property type="entry name" value="AAA+_ATPase"/>
</dbReference>
<keyword evidence="4 9" id="KW-0436">Ligase</keyword>
<dbReference type="PANTHER" id="PTHR43473:SF2">
    <property type="entry name" value="MAGNESIUM-CHELATASE SUBUNIT CHLD, CHLOROPLASTIC"/>
    <property type="match status" value="1"/>
</dbReference>
<dbReference type="AlphaFoldDB" id="A0A6N2L482"/>
<keyword evidence="5 9" id="KW-0547">Nucleotide-binding</keyword>
<dbReference type="PROSITE" id="PS50234">
    <property type="entry name" value="VWFA"/>
    <property type="match status" value="1"/>
</dbReference>
<dbReference type="CDD" id="cd01451">
    <property type="entry name" value="vWA_Magnesium_chelatase"/>
    <property type="match status" value="1"/>
</dbReference>
<dbReference type="EC" id="6.6.1.1" evidence="9"/>
<evidence type="ECO:0000256" key="10">
    <source>
        <dbReference type="SAM" id="MobiDB-lite"/>
    </source>
</evidence>
<dbReference type="SMART" id="SM00327">
    <property type="entry name" value="VWA"/>
    <property type="match status" value="1"/>
</dbReference>
<dbReference type="SUPFAM" id="SSF53300">
    <property type="entry name" value="vWA-like"/>
    <property type="match status" value="1"/>
</dbReference>
<keyword evidence="9" id="KW-0150">Chloroplast</keyword>